<feature type="compositionally biased region" description="Basic and acidic residues" evidence="6">
    <location>
        <begin position="683"/>
        <end position="700"/>
    </location>
</feature>
<evidence type="ECO:0000313" key="8">
    <source>
        <dbReference type="EMBL" id="EGB10620.1"/>
    </source>
</evidence>
<dbReference type="PROSITE" id="PS00018">
    <property type="entry name" value="EF_HAND_1"/>
    <property type="match status" value="1"/>
</dbReference>
<evidence type="ECO:0000256" key="5">
    <source>
        <dbReference type="ARBA" id="ARBA00023136"/>
    </source>
</evidence>
<feature type="region of interest" description="Disordered" evidence="6">
    <location>
        <begin position="683"/>
        <end position="727"/>
    </location>
</feature>
<dbReference type="InterPro" id="IPR011992">
    <property type="entry name" value="EF-hand-dom_pair"/>
</dbReference>
<dbReference type="PANTHER" id="PTHR10231">
    <property type="entry name" value="NUCLEOTIDE-SUGAR TRANSMEMBRANE TRANSPORTER"/>
    <property type="match status" value="1"/>
</dbReference>
<dbReference type="InParanoid" id="F0Y212"/>
<dbReference type="SUPFAM" id="SSF47473">
    <property type="entry name" value="EF-hand"/>
    <property type="match status" value="1"/>
</dbReference>
<dbReference type="RefSeq" id="XP_009034223.1">
    <property type="nucleotide sequence ID" value="XM_009035975.1"/>
</dbReference>
<keyword evidence="5 7" id="KW-0472">Membrane</keyword>
<evidence type="ECO:0000256" key="6">
    <source>
        <dbReference type="SAM" id="MobiDB-lite"/>
    </source>
</evidence>
<keyword evidence="2 7" id="KW-0812">Transmembrane</keyword>
<feature type="transmembrane region" description="Helical" evidence="7">
    <location>
        <begin position="1096"/>
        <end position="1115"/>
    </location>
</feature>
<dbReference type="EMBL" id="GL833123">
    <property type="protein sequence ID" value="EGB10620.1"/>
    <property type="molecule type" value="Genomic_DNA"/>
</dbReference>
<feature type="region of interest" description="Disordered" evidence="6">
    <location>
        <begin position="832"/>
        <end position="861"/>
    </location>
</feature>
<protein>
    <submittedName>
        <fullName evidence="8">Uncharacterized protein</fullName>
    </submittedName>
</protein>
<keyword evidence="3" id="KW-0106">Calcium</keyword>
<dbReference type="InterPro" id="IPR018247">
    <property type="entry name" value="EF_Hand_1_Ca_BS"/>
</dbReference>
<reference evidence="8 9" key="1">
    <citation type="journal article" date="2011" name="Proc. Natl. Acad. Sci. U.S.A.">
        <title>Niche of harmful alga Aureococcus anophagefferens revealed through ecogenomics.</title>
        <authorList>
            <person name="Gobler C.J."/>
            <person name="Berry D.L."/>
            <person name="Dyhrman S.T."/>
            <person name="Wilhelm S.W."/>
            <person name="Salamov A."/>
            <person name="Lobanov A.V."/>
            <person name="Zhang Y."/>
            <person name="Collier J.L."/>
            <person name="Wurch L.L."/>
            <person name="Kustka A.B."/>
            <person name="Dill B.D."/>
            <person name="Shah M."/>
            <person name="VerBerkmoes N.C."/>
            <person name="Kuo A."/>
            <person name="Terry A."/>
            <person name="Pangilinan J."/>
            <person name="Lindquist E.A."/>
            <person name="Lucas S."/>
            <person name="Paulsen I.T."/>
            <person name="Hattenrath-Lehmann T.K."/>
            <person name="Talmage S.C."/>
            <person name="Walker E.A."/>
            <person name="Koch F."/>
            <person name="Burson A.M."/>
            <person name="Marcoval M.A."/>
            <person name="Tang Y.Z."/>
            <person name="Lecleir G.R."/>
            <person name="Coyne K.J."/>
            <person name="Berg G.M."/>
            <person name="Bertrand E.M."/>
            <person name="Saito M.A."/>
            <person name="Gladyshev V.N."/>
            <person name="Grigoriev I.V."/>
        </authorList>
    </citation>
    <scope>NUCLEOTIDE SEQUENCE [LARGE SCALE GENOMIC DNA]</scope>
    <source>
        <strain evidence="9">CCMP 1984</strain>
    </source>
</reference>
<evidence type="ECO:0000256" key="3">
    <source>
        <dbReference type="ARBA" id="ARBA00022837"/>
    </source>
</evidence>
<evidence type="ECO:0000313" key="9">
    <source>
        <dbReference type="Proteomes" id="UP000002729"/>
    </source>
</evidence>
<evidence type="ECO:0000256" key="4">
    <source>
        <dbReference type="ARBA" id="ARBA00022989"/>
    </source>
</evidence>
<feature type="compositionally biased region" description="Basic and acidic residues" evidence="6">
    <location>
        <begin position="709"/>
        <end position="727"/>
    </location>
</feature>
<dbReference type="GeneID" id="20223690"/>
<gene>
    <name evidence="8" type="ORF">AURANDRAFT_62005</name>
</gene>
<feature type="transmembrane region" description="Helical" evidence="7">
    <location>
        <begin position="992"/>
        <end position="1009"/>
    </location>
</feature>
<dbReference type="Pfam" id="PF04142">
    <property type="entry name" value="Nuc_sug_transp"/>
    <property type="match status" value="1"/>
</dbReference>
<dbReference type="GO" id="GO:0000139">
    <property type="term" value="C:Golgi membrane"/>
    <property type="evidence" value="ECO:0007669"/>
    <property type="project" value="InterPro"/>
</dbReference>
<dbReference type="InterPro" id="IPR037185">
    <property type="entry name" value="EmrE-like"/>
</dbReference>
<evidence type="ECO:0000256" key="2">
    <source>
        <dbReference type="ARBA" id="ARBA00022692"/>
    </source>
</evidence>
<keyword evidence="9" id="KW-1185">Reference proteome</keyword>
<dbReference type="InterPro" id="IPR007271">
    <property type="entry name" value="Nuc_sug_transpt"/>
</dbReference>
<feature type="region of interest" description="Disordered" evidence="6">
    <location>
        <begin position="749"/>
        <end position="776"/>
    </location>
</feature>
<keyword evidence="4 7" id="KW-1133">Transmembrane helix</keyword>
<proteinExistence type="predicted"/>
<dbReference type="GO" id="GO:0015165">
    <property type="term" value="F:pyrimidine nucleotide-sugar transmembrane transporter activity"/>
    <property type="evidence" value="ECO:0007669"/>
    <property type="project" value="InterPro"/>
</dbReference>
<dbReference type="Proteomes" id="UP000002729">
    <property type="component" value="Unassembled WGS sequence"/>
</dbReference>
<dbReference type="SUPFAM" id="SSF103481">
    <property type="entry name" value="Multidrug resistance efflux transporter EmrE"/>
    <property type="match status" value="1"/>
</dbReference>
<comment type="subcellular location">
    <subcellularLocation>
        <location evidence="1">Membrane</location>
        <topology evidence="1">Multi-pass membrane protein</topology>
    </subcellularLocation>
</comment>
<dbReference type="Gene3D" id="1.10.238.10">
    <property type="entry name" value="EF-hand"/>
    <property type="match status" value="1"/>
</dbReference>
<sequence>MSVDDVTGPMDWEQFNGRPATDDAWAEWKCDGTVANGGPCRTLDDNDDVYHWNMDDYCDDTLEEHTWYDTGGSTILECAASVDEFGCGMMYQYDLAVECCLTCQPWQTRRPTPRPSSSPTVKPTLLNVTDDAAYVDDGGGDGALGLRGAAGFASGGAAGFSGPTLALIGGVLIGLCCCNRCYYKCRRHCYSRKPPDNKDDEAAKFGDAELGPRQDLTLCQAVYRGFYECLQALCWKCGVVIPKPIDRVDYLRGKFEGKQVDAMFRRFGIDDPSERVRWQDSWVMLDDDHSDLVDRAEFLAYFELPAPWGDRVFEIMRGSVREELNFLQFVEGMVALCTTDRKACEDFSFRLISRFGANTHAPEDDMCLDVKDVENFLLDRGYDRDADAEVNDPDRTFERAKAKTRSLKIAGFMDEDGSGGVSKKEFLEFSNENFIFLALGHVYQEMLRKKQFGEAYWVELTKRLANRGRDATVLGSMRSFRGSLSAALAKAKRRQSRKSVVVFRTAGQRDERNDGGFEGGEFAAAAEKAPDDAPRRLTSSLNPFGSKRLQGAARLEAEFFSGIRRFAAQHYPRKPPEGWLPYFRDDFGFIYARLRELKQQRKQISDSALKLRMRMSEDLCRKFLDIIEDLATDSTTLRGSFYRWKGKTLRRNWDERPIHADITERLSRTRMGAELAEEALEEHVRRAEQGEGFEDPKTLDRAASGAAAEQRKRRESLARARGAPEEPQHVAIVVQPAPTRGIPVIVEETGSAGSGSSRRTHNTPKMTPRVEDAYGLPPLPLRANPIYRSVRRLAPLSPEKRAAAREYARSAAAAGRKLPAADATVVVRGKHGVAGRPRGGVGGSDLLRPRPGAPRPGASKLTVVQPRRGPVRVLLAFVSFVAIQTVSQLLYKRAQSGGAYRINAAGSMVLAEGIKLAISLSFAYREATPLRLPAASMVGYACLALGYAANNQLTFVILKLANPGLLSLAKSCAPLLIAVTSAVVFRERLSRLHWQCVVLQVCGMAAIFSRPVAAAGNDAGDDALAHENAGWLIVAACALTSGCSSLNAHLLHRGANVHVQNAWLYALGAAANACLFAGGGGPSGAVGLFAGYDSPWALGLLLSNALCGLVVTFLYRQSNAVVKTLASNVSSVLLVGAPALRSRDLAVLAGCGTILTTTVIYLEQPAVARGKVGEEEERRDGVISRMGSRDALLD</sequence>
<dbReference type="AlphaFoldDB" id="F0Y212"/>
<accession>F0Y212</accession>
<organism evidence="9">
    <name type="scientific">Aureococcus anophagefferens</name>
    <name type="common">Harmful bloom alga</name>
    <dbReference type="NCBI Taxonomy" id="44056"/>
    <lineage>
        <taxon>Eukaryota</taxon>
        <taxon>Sar</taxon>
        <taxon>Stramenopiles</taxon>
        <taxon>Ochrophyta</taxon>
        <taxon>Pelagophyceae</taxon>
        <taxon>Pelagomonadales</taxon>
        <taxon>Pelagomonadaceae</taxon>
        <taxon>Aureococcus</taxon>
    </lineage>
</organism>
<dbReference type="OrthoDB" id="193173at2759"/>
<name>F0Y212_AURAN</name>
<evidence type="ECO:0000256" key="1">
    <source>
        <dbReference type="ARBA" id="ARBA00004141"/>
    </source>
</evidence>
<evidence type="ECO:0000256" key="7">
    <source>
        <dbReference type="SAM" id="Phobius"/>
    </source>
</evidence>
<feature type="transmembrane region" description="Helical" evidence="7">
    <location>
        <begin position="1063"/>
        <end position="1090"/>
    </location>
</feature>
<feature type="transmembrane region" description="Helical" evidence="7">
    <location>
        <begin position="1029"/>
        <end position="1051"/>
    </location>
</feature>
<dbReference type="KEGG" id="aaf:AURANDRAFT_62005"/>
<dbReference type="eggNOG" id="ENOG502T20J">
    <property type="taxonomic scope" value="Eukaryota"/>
</dbReference>
<feature type="transmembrane region" description="Helical" evidence="7">
    <location>
        <begin position="968"/>
        <end position="985"/>
    </location>
</feature>